<evidence type="ECO:0000256" key="6">
    <source>
        <dbReference type="SAM" id="Phobius"/>
    </source>
</evidence>
<evidence type="ECO:0000259" key="8">
    <source>
        <dbReference type="PROSITE" id="PS50885"/>
    </source>
</evidence>
<keyword evidence="3" id="KW-0807">Transducer</keyword>
<keyword evidence="10" id="KW-1185">Reference proteome</keyword>
<dbReference type="PROSITE" id="PS50885">
    <property type="entry name" value="HAMP"/>
    <property type="match status" value="2"/>
</dbReference>
<sequence>MLGLVMRVNIGPRLIAGFLVVAAACFLIGLRGLTANEATNAQLKLANTSTIPSLIHLDNIRSAVLAVQRSERILVLALLRNDHKRCLDTYKKFDEGWATIRAEVTEYTALPRSAGEDELFNQFQTALAAWQRDHEKIVGHAKAKETAAAEDAMMKEWASSAARLNGTLTEMITARQQHAREVQAQSERRAGELRGELWTVMVTATVAAVGLGLLLSVSVTRPLRGTVQVLEAVARGDLSSTAAVRSGDEVGRLAVALNTAIGALVAAKNAEAERLRIDRERAEAERLRVERENAAERERADAERARAERDMAASAELREKVAVIIKTVDALAAGDFTGSVPDLGADDVGQMARSLNQAVVSVRTALKGVREVSEQLADASAQLAAASDEISIGAQEQASSLEETASTLQQITSNVRQSADSAQQARQLASGSKEVAEKGGSVVSSAVGAMGEINGSSKKIADIITTIDEIAFQTNLLALNAAVEAARAGEQGRGFAVVATEVRNLAQRSATAAKEIKGLIQDSVKKVGVGTELVNRSGDTLAEIVTSVKRVTDIVTEMAAAGKEQFVGIEQVNKAVSQMDVVTQRNASQTEELSATAQALTDQAGQLRDLVARFKLSSGHAPAGRPVVPQPADRSPRPVAARARSNARGGRDSFAPSDGYTDF</sequence>
<keyword evidence="4" id="KW-0175">Coiled coil</keyword>
<dbReference type="PROSITE" id="PS50111">
    <property type="entry name" value="CHEMOTAXIS_TRANSDUC_2"/>
    <property type="match status" value="1"/>
</dbReference>
<dbReference type="InterPro" id="IPR051310">
    <property type="entry name" value="MCP_chemotaxis"/>
</dbReference>
<evidence type="ECO:0000313" key="9">
    <source>
        <dbReference type="EMBL" id="MDY3558002.1"/>
    </source>
</evidence>
<dbReference type="CDD" id="cd06225">
    <property type="entry name" value="HAMP"/>
    <property type="match status" value="2"/>
</dbReference>
<evidence type="ECO:0000256" key="5">
    <source>
        <dbReference type="SAM" id="MobiDB-lite"/>
    </source>
</evidence>
<dbReference type="PANTHER" id="PTHR43531:SF14">
    <property type="entry name" value="METHYL-ACCEPTING CHEMOTAXIS PROTEIN I-RELATED"/>
    <property type="match status" value="1"/>
</dbReference>
<proteinExistence type="inferred from homology"/>
<dbReference type="EMBL" id="JAXBLV010000013">
    <property type="protein sequence ID" value="MDY3558002.1"/>
    <property type="molecule type" value="Genomic_DNA"/>
</dbReference>
<dbReference type="PANTHER" id="PTHR43531">
    <property type="entry name" value="PROTEIN ICFG"/>
    <property type="match status" value="1"/>
</dbReference>
<dbReference type="Pfam" id="PF00015">
    <property type="entry name" value="MCPsignal"/>
    <property type="match status" value="1"/>
</dbReference>
<feature type="domain" description="Methyl-accepting transducer" evidence="7">
    <location>
        <begin position="372"/>
        <end position="601"/>
    </location>
</feature>
<protein>
    <submittedName>
        <fullName evidence="9">Methyl-accepting chemotaxis protein</fullName>
    </submittedName>
</protein>
<dbReference type="InterPro" id="IPR004090">
    <property type="entry name" value="Chemotax_Me-accpt_rcpt"/>
</dbReference>
<keyword evidence="6" id="KW-0812">Transmembrane</keyword>
<dbReference type="SMART" id="SM00304">
    <property type="entry name" value="HAMP"/>
    <property type="match status" value="2"/>
</dbReference>
<dbReference type="SUPFAM" id="SSF58104">
    <property type="entry name" value="Methyl-accepting chemotaxis protein (MCP) signaling domain"/>
    <property type="match status" value="1"/>
</dbReference>
<dbReference type="RefSeq" id="WP_320684984.1">
    <property type="nucleotide sequence ID" value="NZ_JAXBLV010000013.1"/>
</dbReference>
<gene>
    <name evidence="9" type="ORF">R5W23_000722</name>
</gene>
<feature type="transmembrane region" description="Helical" evidence="6">
    <location>
        <begin position="14"/>
        <end position="34"/>
    </location>
</feature>
<keyword evidence="1" id="KW-0488">Methylation</keyword>
<dbReference type="PROSITE" id="PS51257">
    <property type="entry name" value="PROKAR_LIPOPROTEIN"/>
    <property type="match status" value="1"/>
</dbReference>
<evidence type="ECO:0000256" key="2">
    <source>
        <dbReference type="ARBA" id="ARBA00029447"/>
    </source>
</evidence>
<accession>A0ABU5EU67</accession>
<dbReference type="Gene3D" id="1.10.287.950">
    <property type="entry name" value="Methyl-accepting chemotaxis protein"/>
    <property type="match status" value="1"/>
</dbReference>
<evidence type="ECO:0000256" key="4">
    <source>
        <dbReference type="SAM" id="Coils"/>
    </source>
</evidence>
<comment type="caution">
    <text evidence="9">The sequence shown here is derived from an EMBL/GenBank/DDBJ whole genome shotgun (WGS) entry which is preliminary data.</text>
</comment>
<feature type="domain" description="HAMP" evidence="8">
    <location>
        <begin position="217"/>
        <end position="269"/>
    </location>
</feature>
<dbReference type="InterPro" id="IPR004089">
    <property type="entry name" value="MCPsignal_dom"/>
</dbReference>
<dbReference type="SUPFAM" id="SSF158472">
    <property type="entry name" value="HAMP domain-like"/>
    <property type="match status" value="1"/>
</dbReference>
<dbReference type="CDD" id="cd11386">
    <property type="entry name" value="MCP_signal"/>
    <property type="match status" value="1"/>
</dbReference>
<dbReference type="InterPro" id="IPR024478">
    <property type="entry name" value="HlyB_4HB_MCP"/>
</dbReference>
<evidence type="ECO:0000313" key="10">
    <source>
        <dbReference type="Proteomes" id="UP001272242"/>
    </source>
</evidence>
<dbReference type="Pfam" id="PF12729">
    <property type="entry name" value="4HB_MCP_1"/>
    <property type="match status" value="1"/>
</dbReference>
<feature type="transmembrane region" description="Helical" evidence="6">
    <location>
        <begin position="197"/>
        <end position="219"/>
    </location>
</feature>
<comment type="similarity">
    <text evidence="2">Belongs to the methyl-accepting chemotaxis (MCP) protein family.</text>
</comment>
<keyword evidence="6" id="KW-1133">Transmembrane helix</keyword>
<dbReference type="InterPro" id="IPR003660">
    <property type="entry name" value="HAMP_dom"/>
</dbReference>
<organism evidence="9 10">
    <name type="scientific">Gemmata algarum</name>
    <dbReference type="NCBI Taxonomy" id="2975278"/>
    <lineage>
        <taxon>Bacteria</taxon>
        <taxon>Pseudomonadati</taxon>
        <taxon>Planctomycetota</taxon>
        <taxon>Planctomycetia</taxon>
        <taxon>Gemmatales</taxon>
        <taxon>Gemmataceae</taxon>
        <taxon>Gemmata</taxon>
    </lineage>
</organism>
<reference evidence="10" key="1">
    <citation type="journal article" date="2023" name="Mar. Drugs">
        <title>Gemmata algarum, a Novel Planctomycete Isolated from an Algal Mat, Displays Antimicrobial Activity.</title>
        <authorList>
            <person name="Kumar G."/>
            <person name="Kallscheuer N."/>
            <person name="Kashif M."/>
            <person name="Ahamad S."/>
            <person name="Jagadeeshwari U."/>
            <person name="Pannikurungottu S."/>
            <person name="Haufschild T."/>
            <person name="Kabuu M."/>
            <person name="Sasikala C."/>
            <person name="Jogler C."/>
            <person name="Ramana C."/>
        </authorList>
    </citation>
    <scope>NUCLEOTIDE SEQUENCE [LARGE SCALE GENOMIC DNA]</scope>
    <source>
        <strain evidence="10">JC673</strain>
    </source>
</reference>
<keyword evidence="6" id="KW-0472">Membrane</keyword>
<feature type="coiled-coil region" evidence="4">
    <location>
        <begin position="265"/>
        <end position="317"/>
    </location>
</feature>
<dbReference type="Gene3D" id="6.10.340.10">
    <property type="match status" value="1"/>
</dbReference>
<name>A0ABU5EU67_9BACT</name>
<dbReference type="PRINTS" id="PR00260">
    <property type="entry name" value="CHEMTRNSDUCR"/>
</dbReference>
<feature type="domain" description="HAMP" evidence="8">
    <location>
        <begin position="315"/>
        <end position="367"/>
    </location>
</feature>
<dbReference type="SMART" id="SM00283">
    <property type="entry name" value="MA"/>
    <property type="match status" value="1"/>
</dbReference>
<evidence type="ECO:0000256" key="3">
    <source>
        <dbReference type="PROSITE-ProRule" id="PRU00284"/>
    </source>
</evidence>
<evidence type="ECO:0000259" key="7">
    <source>
        <dbReference type="PROSITE" id="PS50111"/>
    </source>
</evidence>
<dbReference type="Pfam" id="PF00672">
    <property type="entry name" value="HAMP"/>
    <property type="match status" value="2"/>
</dbReference>
<evidence type="ECO:0000256" key="1">
    <source>
        <dbReference type="ARBA" id="ARBA00022481"/>
    </source>
</evidence>
<dbReference type="Proteomes" id="UP001272242">
    <property type="component" value="Unassembled WGS sequence"/>
</dbReference>
<feature type="compositionally biased region" description="Low complexity" evidence="5">
    <location>
        <begin position="631"/>
        <end position="648"/>
    </location>
</feature>
<feature type="region of interest" description="Disordered" evidence="5">
    <location>
        <begin position="619"/>
        <end position="663"/>
    </location>
</feature>